<proteinExistence type="predicted"/>
<reference evidence="1 2" key="1">
    <citation type="journal article" date="2013" name="Genome Announc.">
        <title>Draft Genome Sequence of a Hexachlorocyclohexane-Degrading Bacterium, Sphingobium baderi Strain LL03T.</title>
        <authorList>
            <person name="Kaur J."/>
            <person name="Verma H."/>
            <person name="Tripathi C."/>
            <person name="Khurana J.P."/>
            <person name="Lal R."/>
        </authorList>
    </citation>
    <scope>NUCLEOTIDE SEQUENCE [LARGE SCALE GENOMIC DNA]</scope>
    <source>
        <strain evidence="1 2">LL03</strain>
    </source>
</reference>
<evidence type="ECO:0000313" key="2">
    <source>
        <dbReference type="Proteomes" id="UP000015524"/>
    </source>
</evidence>
<dbReference type="EMBL" id="ATIB01000088">
    <property type="protein sequence ID" value="EQA96846.1"/>
    <property type="molecule type" value="Genomic_DNA"/>
</dbReference>
<dbReference type="RefSeq" id="WP_021247015.1">
    <property type="nucleotide sequence ID" value="NZ_ATIB01000088.1"/>
</dbReference>
<dbReference type="InterPro" id="IPR010064">
    <property type="entry name" value="HK97-gp10_tail"/>
</dbReference>
<protein>
    <recommendedName>
        <fullName evidence="3">HK97 gp10 family phage protein</fullName>
    </recommendedName>
</protein>
<gene>
    <name evidence="1" type="ORF">L485_22460</name>
</gene>
<dbReference type="NCBIfam" id="TIGR01725">
    <property type="entry name" value="phge_HK97_gp10"/>
    <property type="match status" value="1"/>
</dbReference>
<dbReference type="OrthoDB" id="7585428at2"/>
<accession>T0G8A5</accession>
<comment type="caution">
    <text evidence="1">The sequence shown here is derived from an EMBL/GenBank/DDBJ whole genome shotgun (WGS) entry which is preliminary data.</text>
</comment>
<evidence type="ECO:0000313" key="1">
    <source>
        <dbReference type="EMBL" id="EQA96846.1"/>
    </source>
</evidence>
<keyword evidence="2" id="KW-1185">Reference proteome</keyword>
<dbReference type="Pfam" id="PF04883">
    <property type="entry name" value="HK97-gp10_like"/>
    <property type="match status" value="1"/>
</dbReference>
<sequence length="142" mass="15290">MAETFKLTGMKELEQAFRQIGDVPKNRRIGFKALRAGGEPIAKAARSMAPVGEGDLRESIDVLPTLAPSQRGDRGAVAPLEMHVGPGQHPQAITQEFGTFKEPAQPYMRPAWESQRMTALDLIGATLGIEVTKAAAKAPKGR</sequence>
<dbReference type="AlphaFoldDB" id="T0G8A5"/>
<dbReference type="PATRIC" id="fig|1114964.3.peg.4406"/>
<organism evidence="1 2">
    <name type="scientific">Sphingobium baderi LL03</name>
    <dbReference type="NCBI Taxonomy" id="1114964"/>
    <lineage>
        <taxon>Bacteria</taxon>
        <taxon>Pseudomonadati</taxon>
        <taxon>Pseudomonadota</taxon>
        <taxon>Alphaproteobacteria</taxon>
        <taxon>Sphingomonadales</taxon>
        <taxon>Sphingomonadaceae</taxon>
        <taxon>Sphingobium</taxon>
    </lineage>
</organism>
<name>T0G8A5_9SPHN</name>
<dbReference type="Proteomes" id="UP000015524">
    <property type="component" value="Unassembled WGS sequence"/>
</dbReference>
<evidence type="ECO:0008006" key="3">
    <source>
        <dbReference type="Google" id="ProtNLM"/>
    </source>
</evidence>